<dbReference type="NCBIfam" id="TIGR03803">
    <property type="entry name" value="Gloeo_Verruco"/>
    <property type="match status" value="12"/>
</dbReference>
<dbReference type="NCBIfam" id="TIGR04183">
    <property type="entry name" value="Por_Secre_tail"/>
    <property type="match status" value="1"/>
</dbReference>
<evidence type="ECO:0000313" key="4">
    <source>
        <dbReference type="Proteomes" id="UP000199060"/>
    </source>
</evidence>
<accession>A0A1G6VKN4</accession>
<reference evidence="4" key="1">
    <citation type="submission" date="2016-10" db="EMBL/GenBank/DDBJ databases">
        <authorList>
            <person name="Varghese N."/>
            <person name="Submissions S."/>
        </authorList>
    </citation>
    <scope>NUCLEOTIDE SEQUENCE [LARGE SCALE GENOMIC DNA]</scope>
    <source>
        <strain evidence="4">DSM 23095</strain>
    </source>
</reference>
<dbReference type="Pfam" id="PF23237">
    <property type="entry name" value="HYR_4C"/>
    <property type="match status" value="1"/>
</dbReference>
<organism evidence="3 4">
    <name type="scientific">Algoriphagus faecimaris</name>
    <dbReference type="NCBI Taxonomy" id="686796"/>
    <lineage>
        <taxon>Bacteria</taxon>
        <taxon>Pseudomonadati</taxon>
        <taxon>Bacteroidota</taxon>
        <taxon>Cytophagia</taxon>
        <taxon>Cytophagales</taxon>
        <taxon>Cyclobacteriaceae</taxon>
        <taxon>Algoriphagus</taxon>
    </lineage>
</organism>
<feature type="domain" description="HYR" evidence="2">
    <location>
        <begin position="1590"/>
        <end position="1670"/>
    </location>
</feature>
<evidence type="ECO:0000256" key="1">
    <source>
        <dbReference type="ARBA" id="ARBA00022737"/>
    </source>
</evidence>
<dbReference type="PANTHER" id="PTHR24273:SF32">
    <property type="entry name" value="HYALIN"/>
    <property type="match status" value="1"/>
</dbReference>
<proteinExistence type="predicted"/>
<feature type="domain" description="HYR" evidence="2">
    <location>
        <begin position="1507"/>
        <end position="1589"/>
    </location>
</feature>
<dbReference type="STRING" id="686796.SAMN04488104_10368"/>
<dbReference type="Pfam" id="PF18962">
    <property type="entry name" value="Por_Secre_tail"/>
    <property type="match status" value="1"/>
</dbReference>
<dbReference type="EMBL" id="FNAC01000036">
    <property type="protein sequence ID" value="SDD54091.1"/>
    <property type="molecule type" value="Genomic_DNA"/>
</dbReference>
<dbReference type="InterPro" id="IPR026444">
    <property type="entry name" value="Secre_tail"/>
</dbReference>
<dbReference type="InterPro" id="IPR022519">
    <property type="entry name" value="Gloeo/Verruco_rpt"/>
</dbReference>
<dbReference type="PANTHER" id="PTHR24273">
    <property type="entry name" value="FI04643P-RELATED"/>
    <property type="match status" value="1"/>
</dbReference>
<gene>
    <name evidence="3" type="ORF">SAMN04488104_10368</name>
</gene>
<evidence type="ECO:0000259" key="2">
    <source>
        <dbReference type="PROSITE" id="PS50825"/>
    </source>
</evidence>
<name>A0A1G6VKN4_9BACT</name>
<dbReference type="Pfam" id="PF02494">
    <property type="entry name" value="HYR"/>
    <property type="match status" value="2"/>
</dbReference>
<dbReference type="InterPro" id="IPR003410">
    <property type="entry name" value="HYR_dom"/>
</dbReference>
<evidence type="ECO:0000313" key="3">
    <source>
        <dbReference type="EMBL" id="SDD54091.1"/>
    </source>
</evidence>
<dbReference type="PROSITE" id="PS50825">
    <property type="entry name" value="HYR"/>
    <property type="match status" value="2"/>
</dbReference>
<dbReference type="Proteomes" id="UP000199060">
    <property type="component" value="Unassembled WGS sequence"/>
</dbReference>
<keyword evidence="4" id="KW-1185">Reference proteome</keyword>
<keyword evidence="1" id="KW-0677">Repeat</keyword>
<dbReference type="OrthoDB" id="1121493at2"/>
<protein>
    <submittedName>
        <fullName evidence="3">Por secretion system C-terminal sorting domain-containing protein</fullName>
    </submittedName>
</protein>
<dbReference type="InterPro" id="IPR057078">
    <property type="entry name" value="HYR-4C"/>
</dbReference>
<sequence>MNQSIKNKFSGWQKFPFSFEKKIPLYLMVYSLSFLLLFLTLSPSLAQRTTLYGLTSQGGKDGTGAIIEYDINKQALIDPAPTGFTNASPGRPDYNNLTEVNGKLYGLTYSGGAFFSGVLFEFNPINGVYTKKHDFASSSFPNGGLIEFNGKLYGTTSGGETNGGVIFEFDPVTVLYSEKYEFDLDGSTPSGGLVNLNGILFGLTFSGGSQNAGSIFSFDPLTATYSILHDFDGVNGSFPWGSLTVLNNVLYGTTTSGGTTDNGVLFSFGENEFTKVLEFTKLLDFSEGKDSNSQDDGGLTVLGGNLYGTRPKGGSSDNGFIFEYNPNSKTFFTFDVFDGANGSAPFGALTLFNGKLYGVTVNGGTGDVGVLFEFEPTTNSYIKKRDFEKESGSLPLGSLTEFNSRLYGMTTSGGKGDSGVIFEFNPITDAYGIRVDFNKTNGSFPSGSLTLFNGVFYGMAAIGGKGEVGVIFSFDPASQNYTPLVEFDGSNGAKPSGDLTLYNDKFYGMTPNGGANDQGLIFMYDPINSSFVRMANFDQSSASGGSPFGSLTVLNGKFYGLSKAGGRNNKGVVFEFDPVSGSFTNGASFEGLNGEGPLGSLVEFEGILYGMTTSGGANFGGVIFEYNPSSATIVKKFDFESANGMTPFGSLTVLDNKLYGLTSGGGAGNGVLFEFNPNTDTFSRKHSFSLASGGSPYGTLSAYGGKLWGMTTVGGSEDYGVVFEYDPANNSYLKTADFNLTNGGFPLYGQLTLFDATPAELSLSATKVDETCPGRNGSIDLTIAGATGTPVISWTGPDTFTADLEDLNNLAAGIYKVEVTDNLGAKGSLEVEILLTPDTEAPTAVSLGEVVDVEVNLAAIPNATNSPLGLFNISAQTFEAASTGFMSRIDVEIARTIEAGTITLNLYNGSDPNNPGMLLGTASFANVDATDAFVPFIFDSPITVTAGSSYLMTLTTTGNHRIQTAVVLGGDPYSGGTFYSYSINTNTLISSQINDLIFKTYVLKAGATTRLLALDATGNLLMNADDFDGGSSDNCGIADRSISPTSFSCNDLGSPKLVTLTVSDAAGNQSSASINVTVIDPFGVCNQPPVAVAKPLVLSASENCQAVAVATDFDGGSTDPEGDVLSFSIAPLGPYDLGVTNVILTVTNSKGASSTATTTVTVKDDTAPVPPSAPEDLTLQCASEVPPPMDLTASDNCSGSITASPTIIYYSDEFPLGSSDLDLLNLNDIFRGSFEEVRTWTFFDAAGNSSSVSQTIIVKDITPPVAPPVPADVTVECEGDVPAPVDLTFTDNCEDGTTRISPIITKTYDANGVDFTEVRTWTFTDPSGNTTSVSQNIRVEDTTPPVLVLQDVTVIIDPDGTANGNALNNGAIVQLSDNCGINRVGGTGSSTYTCGDLGSFTVTVTAFDDAGNQTSGDYILTVTDPNNVCNEAPVAVAQSLTISADANCQGTATAADFDGGSTDANGDELSFSVSPAGPYPLGVTNVSLTVDDGNGGSSTASTTITVVDNTAPIVTVPDDITVSNDAGQCGATVTYTVGISDDCDPSISYTASHSSGSFFPLGTTTVTVDATDAAGNKAIQKSFTVTVIDAEAPVITAIPASRTQNNDPGQCGIIIDFSAFVSDNCPGTTISYSQEPNTLFPIGTTIVTVDAVDAAGNKAKQESFTITVVDAEAPVIKVINPTPSAVLGLTNTVTLQATDIFAATDNCSDVVFSPTVFTFDCDNIGDNNVSVSVTDAAGNTANANATVTINDNAALSIDASDSGTPVPIGSDAVLKAIVSPATGGLEVTFSLDGVEKGIAITDGSGVATLTLDATGLGSIPVVYKVSATIQECSGLIESVAYLPIYDPNGNFVTGGGWIMSPERAYKADESLAGKANFGFVSKYKKGSNRVDGNTEFEFHAGGLYFKSTLHESGSLVISGRKATYRGEGTVNDIPGYKFTLVALDGNWNGGTDPDQFRIKIWGPTGIVYDNGLGADDNSDASTVLGGGAITIHTPKGKGNKREITDPTAEVMNNLSEEIGLKFSQELKPGEFLLYPNPAHEETSVMVDLDQEATVAIRIFDATGRLVLENEELRNGSFIQTFDLDGLASGLYTVQVKTGVIVMTKRLIKK</sequence>